<evidence type="ECO:0000313" key="2">
    <source>
        <dbReference type="EMBL" id="EER09466.1"/>
    </source>
</evidence>
<feature type="compositionally biased region" description="Basic and acidic residues" evidence="1">
    <location>
        <begin position="29"/>
        <end position="38"/>
    </location>
</feature>
<feature type="non-terminal residue" evidence="2">
    <location>
        <position position="117"/>
    </location>
</feature>
<evidence type="ECO:0008006" key="4">
    <source>
        <dbReference type="Google" id="ProtNLM"/>
    </source>
</evidence>
<reference evidence="2 3" key="1">
    <citation type="submission" date="2008-07" db="EMBL/GenBank/DDBJ databases">
        <authorList>
            <person name="El-Sayed N."/>
            <person name="Caler E."/>
            <person name="Inman J."/>
            <person name="Amedeo P."/>
            <person name="Hass B."/>
            <person name="Wortman J."/>
        </authorList>
    </citation>
    <scope>NUCLEOTIDE SEQUENCE [LARGE SCALE GENOMIC DNA]</scope>
    <source>
        <strain evidence="3">ATCC 50983 / TXsc</strain>
    </source>
</reference>
<keyword evidence="3" id="KW-1185">Reference proteome</keyword>
<name>C5L1C6_PERM5</name>
<dbReference type="GeneID" id="9052364"/>
<organism evidence="3">
    <name type="scientific">Perkinsus marinus (strain ATCC 50983 / TXsc)</name>
    <dbReference type="NCBI Taxonomy" id="423536"/>
    <lineage>
        <taxon>Eukaryota</taxon>
        <taxon>Sar</taxon>
        <taxon>Alveolata</taxon>
        <taxon>Perkinsozoa</taxon>
        <taxon>Perkinsea</taxon>
        <taxon>Perkinsida</taxon>
        <taxon>Perkinsidae</taxon>
        <taxon>Perkinsus</taxon>
    </lineage>
</organism>
<accession>C5L1C6</accession>
<sequence>MGPNVESLSFEDLRRSAIYFESRQMRRMAGKEKRKDPIISKQGVSSVSRGENSKSGSNPARFNGICSRCQQPGHTWKFCQAARPAGMNRRCGICGLGHLTKNCRLGARAATCKRCGK</sequence>
<dbReference type="SUPFAM" id="SSF57756">
    <property type="entry name" value="Retrovirus zinc finger-like domains"/>
    <property type="match status" value="1"/>
</dbReference>
<dbReference type="InParanoid" id="C5L1C6"/>
<proteinExistence type="predicted"/>
<feature type="region of interest" description="Disordered" evidence="1">
    <location>
        <begin position="27"/>
        <end position="60"/>
    </location>
</feature>
<protein>
    <recommendedName>
        <fullName evidence="4">CCHC-type domain-containing protein</fullName>
    </recommendedName>
</protein>
<dbReference type="GO" id="GO:0008270">
    <property type="term" value="F:zinc ion binding"/>
    <property type="evidence" value="ECO:0007669"/>
    <property type="project" value="InterPro"/>
</dbReference>
<dbReference type="Proteomes" id="UP000007800">
    <property type="component" value="Unassembled WGS sequence"/>
</dbReference>
<dbReference type="Gene3D" id="4.10.60.10">
    <property type="entry name" value="Zinc finger, CCHC-type"/>
    <property type="match status" value="1"/>
</dbReference>
<feature type="compositionally biased region" description="Polar residues" evidence="1">
    <location>
        <begin position="42"/>
        <end position="60"/>
    </location>
</feature>
<dbReference type="RefSeq" id="XP_002777650.1">
    <property type="nucleotide sequence ID" value="XM_002777604.1"/>
</dbReference>
<evidence type="ECO:0000256" key="1">
    <source>
        <dbReference type="SAM" id="MobiDB-lite"/>
    </source>
</evidence>
<evidence type="ECO:0000313" key="3">
    <source>
        <dbReference type="Proteomes" id="UP000007800"/>
    </source>
</evidence>
<dbReference type="AlphaFoldDB" id="C5L1C6"/>
<dbReference type="OrthoDB" id="8122238at2759"/>
<dbReference type="EMBL" id="GG678235">
    <property type="protein sequence ID" value="EER09466.1"/>
    <property type="molecule type" value="Genomic_DNA"/>
</dbReference>
<dbReference type="GO" id="GO:0003676">
    <property type="term" value="F:nucleic acid binding"/>
    <property type="evidence" value="ECO:0007669"/>
    <property type="project" value="InterPro"/>
</dbReference>
<dbReference type="InterPro" id="IPR036875">
    <property type="entry name" value="Znf_CCHC_sf"/>
</dbReference>
<gene>
    <name evidence="2" type="ORF">Pmar_PMAR018256</name>
</gene>